<gene>
    <name evidence="2" type="ORF">A2876_04675</name>
</gene>
<dbReference type="PROSITE" id="PS51186">
    <property type="entry name" value="GNAT"/>
    <property type="match status" value="1"/>
</dbReference>
<dbReference type="Proteomes" id="UP000178176">
    <property type="component" value="Unassembled WGS sequence"/>
</dbReference>
<protein>
    <recommendedName>
        <fullName evidence="1">N-acetyltransferase domain-containing protein</fullName>
    </recommendedName>
</protein>
<sequence length="156" mass="17591">MSDKENLLAFLNNLSVETKSKFGLSIWEYIDSPEMLHMVLVNQAGKIIGCIILSFGLRDSQVVRYKDYGISLEQGCDMCIAPVVADLYQNKGVGTIMLGESIRIAKSLGVKHIILWQGTQVTNTNAIYFYEKFGFKKNGEFQKYGNYNVDMTLTLQ</sequence>
<dbReference type="SUPFAM" id="SSF55729">
    <property type="entry name" value="Acyl-CoA N-acyltransferases (Nat)"/>
    <property type="match status" value="1"/>
</dbReference>
<feature type="domain" description="N-acetyltransferase" evidence="1">
    <location>
        <begin position="1"/>
        <end position="156"/>
    </location>
</feature>
<dbReference type="EMBL" id="MEXH01000028">
    <property type="protein sequence ID" value="OGC91827.1"/>
    <property type="molecule type" value="Genomic_DNA"/>
</dbReference>
<dbReference type="Gene3D" id="3.40.630.30">
    <property type="match status" value="1"/>
</dbReference>
<proteinExistence type="predicted"/>
<accession>A0A1F4YCW4</accession>
<dbReference type="AlphaFoldDB" id="A0A1F4YCW4"/>
<evidence type="ECO:0000259" key="1">
    <source>
        <dbReference type="PROSITE" id="PS51186"/>
    </source>
</evidence>
<dbReference type="InterPro" id="IPR000182">
    <property type="entry name" value="GNAT_dom"/>
</dbReference>
<dbReference type="GO" id="GO:0016747">
    <property type="term" value="F:acyltransferase activity, transferring groups other than amino-acyl groups"/>
    <property type="evidence" value="ECO:0007669"/>
    <property type="project" value="InterPro"/>
</dbReference>
<dbReference type="InterPro" id="IPR016181">
    <property type="entry name" value="Acyl_CoA_acyltransferase"/>
</dbReference>
<evidence type="ECO:0000313" key="2">
    <source>
        <dbReference type="EMBL" id="OGC91827.1"/>
    </source>
</evidence>
<evidence type="ECO:0000313" key="3">
    <source>
        <dbReference type="Proteomes" id="UP000178176"/>
    </source>
</evidence>
<organism evidence="2 3">
    <name type="scientific">Candidatus Amesbacteria bacterium RIFCSPHIGHO2_01_FULL_48_32b</name>
    <dbReference type="NCBI Taxonomy" id="1797253"/>
    <lineage>
        <taxon>Bacteria</taxon>
        <taxon>Candidatus Amesiibacteriota</taxon>
    </lineage>
</organism>
<comment type="caution">
    <text evidence="2">The sequence shown here is derived from an EMBL/GenBank/DDBJ whole genome shotgun (WGS) entry which is preliminary data.</text>
</comment>
<name>A0A1F4YCW4_9BACT</name>
<dbReference type="Pfam" id="PF00583">
    <property type="entry name" value="Acetyltransf_1"/>
    <property type="match status" value="1"/>
</dbReference>
<dbReference type="CDD" id="cd04301">
    <property type="entry name" value="NAT_SF"/>
    <property type="match status" value="1"/>
</dbReference>
<reference evidence="2 3" key="1">
    <citation type="journal article" date="2016" name="Nat. Commun.">
        <title>Thousands of microbial genomes shed light on interconnected biogeochemical processes in an aquifer system.</title>
        <authorList>
            <person name="Anantharaman K."/>
            <person name="Brown C.T."/>
            <person name="Hug L.A."/>
            <person name="Sharon I."/>
            <person name="Castelle C.J."/>
            <person name="Probst A.J."/>
            <person name="Thomas B.C."/>
            <person name="Singh A."/>
            <person name="Wilkins M.J."/>
            <person name="Karaoz U."/>
            <person name="Brodie E.L."/>
            <person name="Williams K.H."/>
            <person name="Hubbard S.S."/>
            <person name="Banfield J.F."/>
        </authorList>
    </citation>
    <scope>NUCLEOTIDE SEQUENCE [LARGE SCALE GENOMIC DNA]</scope>
</reference>